<name>A0A2J7ZMH3_9CHLO</name>
<accession>A0A2J7ZMH3</accession>
<reference evidence="2 3" key="1">
    <citation type="journal article" date="2017" name="Mol. Biol. Evol.">
        <title>The 4-celled Tetrabaena socialis nuclear genome reveals the essential components for genetic control of cell number at the origin of multicellularity in the volvocine lineage.</title>
        <authorList>
            <person name="Featherston J."/>
            <person name="Arakaki Y."/>
            <person name="Hanschen E.R."/>
            <person name="Ferris P.J."/>
            <person name="Michod R.E."/>
            <person name="Olson B.J.S.C."/>
            <person name="Nozaki H."/>
            <person name="Durand P.M."/>
        </authorList>
    </citation>
    <scope>NUCLEOTIDE SEQUENCE [LARGE SCALE GENOMIC DNA]</scope>
    <source>
        <strain evidence="2 3">NIES-571</strain>
    </source>
</reference>
<proteinExistence type="predicted"/>
<protein>
    <submittedName>
        <fullName evidence="2">Uncharacterized protein</fullName>
    </submittedName>
</protein>
<organism evidence="2 3">
    <name type="scientific">Tetrabaena socialis</name>
    <dbReference type="NCBI Taxonomy" id="47790"/>
    <lineage>
        <taxon>Eukaryota</taxon>
        <taxon>Viridiplantae</taxon>
        <taxon>Chlorophyta</taxon>
        <taxon>core chlorophytes</taxon>
        <taxon>Chlorophyceae</taxon>
        <taxon>CS clade</taxon>
        <taxon>Chlamydomonadales</taxon>
        <taxon>Tetrabaenaceae</taxon>
        <taxon>Tetrabaena</taxon>
    </lineage>
</organism>
<feature type="region of interest" description="Disordered" evidence="1">
    <location>
        <begin position="71"/>
        <end position="94"/>
    </location>
</feature>
<comment type="caution">
    <text evidence="2">The sequence shown here is derived from an EMBL/GenBank/DDBJ whole genome shotgun (WGS) entry which is preliminary data.</text>
</comment>
<evidence type="ECO:0000256" key="1">
    <source>
        <dbReference type="SAM" id="MobiDB-lite"/>
    </source>
</evidence>
<dbReference type="Proteomes" id="UP000236333">
    <property type="component" value="Unassembled WGS sequence"/>
</dbReference>
<keyword evidence="3" id="KW-1185">Reference proteome</keyword>
<gene>
    <name evidence="2" type="ORF">TSOC_012638</name>
</gene>
<evidence type="ECO:0000313" key="3">
    <source>
        <dbReference type="Proteomes" id="UP000236333"/>
    </source>
</evidence>
<evidence type="ECO:0000313" key="2">
    <source>
        <dbReference type="EMBL" id="PNH01465.1"/>
    </source>
</evidence>
<sequence length="166" mass="18132">TAAFLRGKSGEQTGDPPVKWFLVQAEGAGEAASKPIRIPGDGLWMAPRNGKGIGRLPKFPAAYENETLKFKGEQGTNNRVNTYKPASDSAPAGPNGEGVKYVAWRWAQQLGCSIYVQVLRLPRRYTEEKVAAAESALLQSLDFAWNHSQNGGYRAALLYKPGQREP</sequence>
<dbReference type="EMBL" id="PGGS01000885">
    <property type="protein sequence ID" value="PNH01465.1"/>
    <property type="molecule type" value="Genomic_DNA"/>
</dbReference>
<feature type="non-terminal residue" evidence="2">
    <location>
        <position position="1"/>
    </location>
</feature>
<dbReference type="AlphaFoldDB" id="A0A2J7ZMH3"/>